<reference evidence="6 7" key="1">
    <citation type="journal article" date="2011" name="PLoS Genet.">
        <title>Comparative genomic analysis of human fungal pathogens causing paracoccidioidomycosis.</title>
        <authorList>
            <person name="Desjardins C.A."/>
            <person name="Champion M.D."/>
            <person name="Holder J.W."/>
            <person name="Muszewska A."/>
            <person name="Goldberg J."/>
            <person name="Bailao A.M."/>
            <person name="Brigido M.M."/>
            <person name="Ferreira M.E."/>
            <person name="Garcia A.M."/>
            <person name="Grynberg M."/>
            <person name="Gujja S."/>
            <person name="Heiman D.I."/>
            <person name="Henn M.R."/>
            <person name="Kodira C.D."/>
            <person name="Leon-Narvaez H."/>
            <person name="Longo L.V."/>
            <person name="Ma L.J."/>
            <person name="Malavazi I."/>
            <person name="Matsuo A.L."/>
            <person name="Morais F.V."/>
            <person name="Pereira M."/>
            <person name="Rodriguez-Brito S."/>
            <person name="Sakthikumar S."/>
            <person name="Salem-Izacc S.M."/>
            <person name="Sykes S.M."/>
            <person name="Teixeira M.M."/>
            <person name="Vallejo M.C."/>
            <person name="Walter M.E."/>
            <person name="Yandava C."/>
            <person name="Young S."/>
            <person name="Zeng Q."/>
            <person name="Zucker J."/>
            <person name="Felipe M.S."/>
            <person name="Goldman G.H."/>
            <person name="Haas B.J."/>
            <person name="McEwen J.G."/>
            <person name="Nino-Vega G."/>
            <person name="Puccia R."/>
            <person name="San-Blas G."/>
            <person name="Soares C.M."/>
            <person name="Birren B.W."/>
            <person name="Cuomo C.A."/>
        </authorList>
    </citation>
    <scope>NUCLEOTIDE SEQUENCE [LARGE SCALE GENOMIC DNA]</scope>
    <source>
        <strain evidence="7">ATCC MYA-826 / Pb01</strain>
    </source>
</reference>
<dbReference type="HOGENOM" id="CLU_062880_0_0_1"/>
<evidence type="ECO:0000313" key="7">
    <source>
        <dbReference type="Proteomes" id="UP000002059"/>
    </source>
</evidence>
<accession>C1H4G4</accession>
<dbReference type="VEuPathDB" id="FungiDB:PAAG_05657"/>
<keyword evidence="7" id="KW-1185">Reference proteome</keyword>
<proteinExistence type="predicted"/>
<evidence type="ECO:0000256" key="2">
    <source>
        <dbReference type="ARBA" id="ARBA00022692"/>
    </source>
</evidence>
<comment type="subcellular location">
    <subcellularLocation>
        <location evidence="1">Endomembrane system</location>
        <topology evidence="1">Multi-pass membrane protein</topology>
    </subcellularLocation>
</comment>
<evidence type="ECO:0000256" key="1">
    <source>
        <dbReference type="ARBA" id="ARBA00004127"/>
    </source>
</evidence>
<dbReference type="GO" id="GO:0012505">
    <property type="term" value="C:endomembrane system"/>
    <property type="evidence" value="ECO:0007669"/>
    <property type="project" value="UniProtKB-SubCell"/>
</dbReference>
<sequence>MRSMSSLMGVDPAHDKFHHFETSWLFSPIVLAVCRALIYVYCFVTILVVYGWQGTHGLNRLNVRSFSYFTNMSFVGVAVYFLVGAVHAYLYGWKGRSVLFDKWPRWLRALHSLFYTTVVVYPFLVMVVFWAFLYEGRWFPLTFQAWANVTQHILTPCFSLFEIICSTAPPPPLLHLAFLILLLVLYLGVAYLTRASQGFFVYPFLNPDSTGGGSGRVTGYIFGVAGIMVLLYGFVWVLSYLRMRFLSSNRTKWSKADTEAWAAVHEGNNVDAPEMGAAETRLDEAK</sequence>
<feature type="transmembrane region" description="Helical" evidence="5">
    <location>
        <begin position="220"/>
        <end position="241"/>
    </location>
</feature>
<keyword evidence="4 5" id="KW-0472">Membrane</keyword>
<dbReference type="PANTHER" id="PTHR12242:SF1">
    <property type="entry name" value="MYND-TYPE DOMAIN-CONTAINING PROTEIN"/>
    <property type="match status" value="1"/>
</dbReference>
<feature type="transmembrane region" description="Helical" evidence="5">
    <location>
        <begin position="113"/>
        <end position="133"/>
    </location>
</feature>
<dbReference type="STRING" id="502779.C1H4G4"/>
<feature type="transmembrane region" description="Helical" evidence="5">
    <location>
        <begin position="72"/>
        <end position="92"/>
    </location>
</feature>
<dbReference type="PANTHER" id="PTHR12242">
    <property type="entry name" value="OS02G0130600 PROTEIN-RELATED"/>
    <property type="match status" value="1"/>
</dbReference>
<dbReference type="InterPro" id="IPR006838">
    <property type="entry name" value="ADTRP_AIG1"/>
</dbReference>
<keyword evidence="3 5" id="KW-1133">Transmembrane helix</keyword>
<dbReference type="eggNOG" id="ENOG502RZDB">
    <property type="taxonomic scope" value="Eukaryota"/>
</dbReference>
<dbReference type="AlphaFoldDB" id="C1H4G4"/>
<feature type="transmembrane region" description="Helical" evidence="5">
    <location>
        <begin position="176"/>
        <end position="200"/>
    </location>
</feature>
<dbReference type="Pfam" id="PF04750">
    <property type="entry name" value="Far-17a_AIG1"/>
    <property type="match status" value="1"/>
</dbReference>
<feature type="transmembrane region" description="Helical" evidence="5">
    <location>
        <begin position="145"/>
        <end position="164"/>
    </location>
</feature>
<dbReference type="EMBL" id="KN294006">
    <property type="protein sequence ID" value="EEH34608.1"/>
    <property type="molecule type" value="Genomic_DNA"/>
</dbReference>
<evidence type="ECO:0000256" key="3">
    <source>
        <dbReference type="ARBA" id="ARBA00022989"/>
    </source>
</evidence>
<evidence type="ECO:0000256" key="4">
    <source>
        <dbReference type="ARBA" id="ARBA00023136"/>
    </source>
</evidence>
<dbReference type="KEGG" id="pbl:PAAG_05657"/>
<dbReference type="OMA" id="HFYTYSF"/>
<dbReference type="RefSeq" id="XP_002792372.1">
    <property type="nucleotide sequence ID" value="XM_002792326.2"/>
</dbReference>
<evidence type="ECO:0008006" key="8">
    <source>
        <dbReference type="Google" id="ProtNLM"/>
    </source>
</evidence>
<dbReference type="GeneID" id="9095563"/>
<dbReference type="GO" id="GO:0016020">
    <property type="term" value="C:membrane"/>
    <property type="evidence" value="ECO:0007669"/>
    <property type="project" value="InterPro"/>
</dbReference>
<dbReference type="OrthoDB" id="419711at2759"/>
<feature type="transmembrane region" description="Helical" evidence="5">
    <location>
        <begin position="24"/>
        <end position="52"/>
    </location>
</feature>
<dbReference type="Proteomes" id="UP000002059">
    <property type="component" value="Partially assembled WGS sequence"/>
</dbReference>
<protein>
    <recommendedName>
        <fullName evidence="8">FAR-17a/AIG1-like protein</fullName>
    </recommendedName>
</protein>
<keyword evidence="2 5" id="KW-0812">Transmembrane</keyword>
<gene>
    <name evidence="6" type="ORF">PAAG_05657</name>
</gene>
<evidence type="ECO:0000256" key="5">
    <source>
        <dbReference type="SAM" id="Phobius"/>
    </source>
</evidence>
<evidence type="ECO:0000313" key="6">
    <source>
        <dbReference type="EMBL" id="EEH34608.1"/>
    </source>
</evidence>
<organism evidence="6 7">
    <name type="scientific">Paracoccidioides lutzii (strain ATCC MYA-826 / Pb01)</name>
    <name type="common">Paracoccidioides brasiliensis</name>
    <dbReference type="NCBI Taxonomy" id="502779"/>
    <lineage>
        <taxon>Eukaryota</taxon>
        <taxon>Fungi</taxon>
        <taxon>Dikarya</taxon>
        <taxon>Ascomycota</taxon>
        <taxon>Pezizomycotina</taxon>
        <taxon>Eurotiomycetes</taxon>
        <taxon>Eurotiomycetidae</taxon>
        <taxon>Onygenales</taxon>
        <taxon>Ajellomycetaceae</taxon>
        <taxon>Paracoccidioides</taxon>
    </lineage>
</organism>
<name>C1H4G4_PARBA</name>